<evidence type="ECO:0000256" key="1">
    <source>
        <dbReference type="SAM" id="MobiDB-lite"/>
    </source>
</evidence>
<keyword evidence="4" id="KW-1185">Reference proteome</keyword>
<accession>A0AA36MN80</accession>
<dbReference type="Proteomes" id="UP001178507">
    <property type="component" value="Unassembled WGS sequence"/>
</dbReference>
<feature type="compositionally biased region" description="Low complexity" evidence="1">
    <location>
        <begin position="198"/>
        <end position="213"/>
    </location>
</feature>
<sequence>MALKLISLLLAQVALARLGQNASVLNRSNATSKDANVPLGEGSALEIMVNGTRHGLRGEKAASDLYANDTDARSMAGRYAGYQTFATTTRYGDADAAACGGMHTGSLVGGLPYYSVASAQSMWKGCCWCGHSGGGQGTHGLGCFSCAKGRFLRSAYGLRSPDNAQRHGFASGEIIIVASTTTTARTTTWTSPILRRASTTTTLSSPPSSAPTTCRRGTITSRGATTKKVVELALFPSTRLVKVRV</sequence>
<dbReference type="AlphaFoldDB" id="A0AA36MN80"/>
<feature type="signal peptide" evidence="2">
    <location>
        <begin position="1"/>
        <end position="16"/>
    </location>
</feature>
<dbReference type="EMBL" id="CAUJNA010000219">
    <property type="protein sequence ID" value="CAJ1373828.1"/>
    <property type="molecule type" value="Genomic_DNA"/>
</dbReference>
<keyword evidence="2" id="KW-0732">Signal</keyword>
<feature type="region of interest" description="Disordered" evidence="1">
    <location>
        <begin position="198"/>
        <end position="220"/>
    </location>
</feature>
<gene>
    <name evidence="3" type="ORF">EVOR1521_LOCUS3545</name>
</gene>
<comment type="caution">
    <text evidence="3">The sequence shown here is derived from an EMBL/GenBank/DDBJ whole genome shotgun (WGS) entry which is preliminary data.</text>
</comment>
<organism evidence="3 4">
    <name type="scientific">Effrenium voratum</name>
    <dbReference type="NCBI Taxonomy" id="2562239"/>
    <lineage>
        <taxon>Eukaryota</taxon>
        <taxon>Sar</taxon>
        <taxon>Alveolata</taxon>
        <taxon>Dinophyceae</taxon>
        <taxon>Suessiales</taxon>
        <taxon>Symbiodiniaceae</taxon>
        <taxon>Effrenium</taxon>
    </lineage>
</organism>
<feature type="chain" id="PRO_5041341088" evidence="2">
    <location>
        <begin position="17"/>
        <end position="245"/>
    </location>
</feature>
<evidence type="ECO:0000313" key="3">
    <source>
        <dbReference type="EMBL" id="CAJ1373828.1"/>
    </source>
</evidence>
<evidence type="ECO:0000256" key="2">
    <source>
        <dbReference type="SAM" id="SignalP"/>
    </source>
</evidence>
<protein>
    <submittedName>
        <fullName evidence="3">Uncharacterized protein</fullName>
    </submittedName>
</protein>
<name>A0AA36MN80_9DINO</name>
<evidence type="ECO:0000313" key="4">
    <source>
        <dbReference type="Proteomes" id="UP001178507"/>
    </source>
</evidence>
<proteinExistence type="predicted"/>
<reference evidence="3" key="1">
    <citation type="submission" date="2023-08" db="EMBL/GenBank/DDBJ databases">
        <authorList>
            <person name="Chen Y."/>
            <person name="Shah S."/>
            <person name="Dougan E. K."/>
            <person name="Thang M."/>
            <person name="Chan C."/>
        </authorList>
    </citation>
    <scope>NUCLEOTIDE SEQUENCE</scope>
</reference>